<keyword evidence="3" id="KW-1185">Reference proteome</keyword>
<evidence type="ECO:0000256" key="1">
    <source>
        <dbReference type="SAM" id="MobiDB-lite"/>
    </source>
</evidence>
<evidence type="ECO:0000313" key="3">
    <source>
        <dbReference type="Proteomes" id="UP000198706"/>
    </source>
</evidence>
<dbReference type="RefSeq" id="WP_084338048.1">
    <property type="nucleotide sequence ID" value="NZ_CBKZNZ010000044.1"/>
</dbReference>
<accession>A0A1G9GX91</accession>
<sequence length="82" mass="8368">MNPAANLPDDEQSAGFDDGPSRPAADLGDNIAELPTAVSAQTSDDPAEAPIPDPDIQDPSIPKAPPVDESEADMPDDGDKTG</sequence>
<name>A0A1G9GX91_9PSED</name>
<protein>
    <submittedName>
        <fullName evidence="2">Uncharacterized protein</fullName>
    </submittedName>
</protein>
<dbReference type="EMBL" id="FNFD01000014">
    <property type="protein sequence ID" value="SDL05286.1"/>
    <property type="molecule type" value="Genomic_DNA"/>
</dbReference>
<gene>
    <name evidence="2" type="ORF">SAMN05216186_11436</name>
</gene>
<dbReference type="Proteomes" id="UP000198706">
    <property type="component" value="Unassembled WGS sequence"/>
</dbReference>
<dbReference type="AlphaFoldDB" id="A0A1G9GX91"/>
<feature type="region of interest" description="Disordered" evidence="1">
    <location>
        <begin position="1"/>
        <end position="82"/>
    </location>
</feature>
<proteinExistence type="predicted"/>
<reference evidence="2 3" key="1">
    <citation type="submission" date="2016-10" db="EMBL/GenBank/DDBJ databases">
        <authorList>
            <person name="de Groot N.N."/>
        </authorList>
    </citation>
    <scope>NUCLEOTIDE SEQUENCE [LARGE SCALE GENOMIC DNA]</scope>
    <source>
        <strain evidence="2 3">JCM 21544</strain>
    </source>
</reference>
<evidence type="ECO:0000313" key="2">
    <source>
        <dbReference type="EMBL" id="SDL05286.1"/>
    </source>
</evidence>
<organism evidence="2 3">
    <name type="scientific">Pseudomonas indica</name>
    <dbReference type="NCBI Taxonomy" id="137658"/>
    <lineage>
        <taxon>Bacteria</taxon>
        <taxon>Pseudomonadati</taxon>
        <taxon>Pseudomonadota</taxon>
        <taxon>Gammaproteobacteria</taxon>
        <taxon>Pseudomonadales</taxon>
        <taxon>Pseudomonadaceae</taxon>
        <taxon>Pseudomonas</taxon>
    </lineage>
</organism>